<evidence type="ECO:0000313" key="8">
    <source>
        <dbReference type="EMBL" id="EFX05853.1"/>
    </source>
</evidence>
<dbReference type="AlphaFoldDB" id="F0X8N8"/>
<dbReference type="HOGENOM" id="CLU_060351_1_0_1"/>
<accession>F0X8N8</accession>
<name>F0X8N8_GROCL</name>
<evidence type="ECO:0000256" key="3">
    <source>
        <dbReference type="ARBA" id="ARBA00005229"/>
    </source>
</evidence>
<comment type="similarity">
    <text evidence="3">Belongs to the HRI1 family.</text>
</comment>
<dbReference type="GeneID" id="25977076"/>
<evidence type="ECO:0000313" key="9">
    <source>
        <dbReference type="Proteomes" id="UP000007796"/>
    </source>
</evidence>
<evidence type="ECO:0000256" key="4">
    <source>
        <dbReference type="ARBA" id="ARBA00017063"/>
    </source>
</evidence>
<gene>
    <name evidence="8" type="ORF">CMQ_3922</name>
</gene>
<evidence type="ECO:0000256" key="7">
    <source>
        <dbReference type="SAM" id="MobiDB-lite"/>
    </source>
</evidence>
<comment type="subcellular location">
    <subcellularLocation>
        <location evidence="2">Cytoplasm</location>
    </subcellularLocation>
    <subcellularLocation>
        <location evidence="1">Nucleus</location>
    </subcellularLocation>
</comment>
<evidence type="ECO:0000256" key="5">
    <source>
        <dbReference type="ARBA" id="ARBA00022490"/>
    </source>
</evidence>
<dbReference type="GO" id="GO:0005737">
    <property type="term" value="C:cytoplasm"/>
    <property type="evidence" value="ECO:0007669"/>
    <property type="project" value="UniProtKB-SubCell"/>
</dbReference>
<dbReference type="GO" id="GO:0005634">
    <property type="term" value="C:nucleus"/>
    <property type="evidence" value="ECO:0007669"/>
    <property type="project" value="UniProtKB-SubCell"/>
</dbReference>
<dbReference type="Proteomes" id="UP000007796">
    <property type="component" value="Unassembled WGS sequence"/>
</dbReference>
<dbReference type="InterPro" id="IPR038744">
    <property type="entry name" value="Hri1_N"/>
</dbReference>
<dbReference type="Gene3D" id="2.40.128.320">
    <property type="entry name" value="Protein HRI1, N-terminal domain"/>
    <property type="match status" value="1"/>
</dbReference>
<dbReference type="Gene3D" id="2.40.128.310">
    <property type="entry name" value="Protein HRI1, C-terminal domain"/>
    <property type="match status" value="1"/>
</dbReference>
<dbReference type="Pfam" id="PF16815">
    <property type="entry name" value="HRI1"/>
    <property type="match status" value="1"/>
</dbReference>
<dbReference type="EMBL" id="GL629735">
    <property type="protein sequence ID" value="EFX05853.1"/>
    <property type="molecule type" value="Genomic_DNA"/>
</dbReference>
<evidence type="ECO:0000256" key="1">
    <source>
        <dbReference type="ARBA" id="ARBA00004123"/>
    </source>
</evidence>
<evidence type="ECO:0000256" key="6">
    <source>
        <dbReference type="ARBA" id="ARBA00023242"/>
    </source>
</evidence>
<dbReference type="InterPro" id="IPR043047">
    <property type="entry name" value="Hri1_N_sf"/>
</dbReference>
<dbReference type="STRING" id="655863.F0X8N8"/>
<proteinExistence type="inferred from homology"/>
<feature type="region of interest" description="Disordered" evidence="7">
    <location>
        <begin position="1"/>
        <end position="20"/>
    </location>
</feature>
<keyword evidence="6" id="KW-0539">Nucleus</keyword>
<keyword evidence="9" id="KW-1185">Reference proteome</keyword>
<dbReference type="RefSeq" id="XP_014175335.1">
    <property type="nucleotide sequence ID" value="XM_014319860.1"/>
</dbReference>
<dbReference type="InterPro" id="IPR031818">
    <property type="entry name" value="Hri1"/>
</dbReference>
<dbReference type="CDD" id="cd11692">
    <property type="entry name" value="HRI1_N_like"/>
    <property type="match status" value="1"/>
</dbReference>
<dbReference type="OrthoDB" id="4045395at2759"/>
<organism evidence="9">
    <name type="scientific">Grosmannia clavigera (strain kw1407 / UAMH 11150)</name>
    <name type="common">Blue stain fungus</name>
    <name type="synonym">Graphiocladiella clavigera</name>
    <dbReference type="NCBI Taxonomy" id="655863"/>
    <lineage>
        <taxon>Eukaryota</taxon>
        <taxon>Fungi</taxon>
        <taxon>Dikarya</taxon>
        <taxon>Ascomycota</taxon>
        <taxon>Pezizomycotina</taxon>
        <taxon>Sordariomycetes</taxon>
        <taxon>Sordariomycetidae</taxon>
        <taxon>Ophiostomatales</taxon>
        <taxon>Ophiostomataceae</taxon>
        <taxon>Leptographium</taxon>
    </lineage>
</organism>
<evidence type="ECO:0000256" key="2">
    <source>
        <dbReference type="ARBA" id="ARBA00004496"/>
    </source>
</evidence>
<dbReference type="InParanoid" id="F0X8N8"/>
<sequence>MGISVRKSIGWPPEPHSEPTSTIVLTSPKCWFVDVRVLSPAATDSGHVVDIDWAFAGMSSSTGVRSVWRHWVDSRTENAASVTDEGDCEELPDGNYLEKGEMVNPATGKMAPYEEVWIDVQPVATSPSEVGAMRCVVVQLHDDAAGTRGVVERLGQFCQGIVRTAAKGITVERWQWTADKGWQRTFRLGTGSIPCQQLVHETRLLEEGDILHDNGHLWTVIETAAVRGGGH</sequence>
<dbReference type="eggNOG" id="ENOG502S8GG">
    <property type="taxonomic scope" value="Eukaryota"/>
</dbReference>
<protein>
    <recommendedName>
        <fullName evidence="4">Protein HRI1</fullName>
    </recommendedName>
</protein>
<dbReference type="CDD" id="cd11693">
    <property type="entry name" value="HRI1_C_like"/>
    <property type="match status" value="1"/>
</dbReference>
<keyword evidence="5" id="KW-0963">Cytoplasm</keyword>
<reference evidence="8 9" key="1">
    <citation type="journal article" date="2011" name="Proc. Natl. Acad. Sci. U.S.A.">
        <title>Genome and transcriptome analyses of the mountain pine beetle-fungal symbiont Grosmannia clavigera, a lodgepole pine pathogen.</title>
        <authorList>
            <person name="DiGuistini S."/>
            <person name="Wang Y."/>
            <person name="Liao N.Y."/>
            <person name="Taylor G."/>
            <person name="Tanguay P."/>
            <person name="Feau N."/>
            <person name="Henrissat B."/>
            <person name="Chan S.K."/>
            <person name="Hesse-Orce U."/>
            <person name="Alamouti S.M."/>
            <person name="Tsui C.K.M."/>
            <person name="Docking R.T."/>
            <person name="Levasseur A."/>
            <person name="Haridas S."/>
            <person name="Robertson G."/>
            <person name="Birol I."/>
            <person name="Holt R.A."/>
            <person name="Marra M.A."/>
            <person name="Hamelin R.C."/>
            <person name="Hirst M."/>
            <person name="Jones S.J.M."/>
            <person name="Bohlmann J."/>
            <person name="Breuil C."/>
        </authorList>
    </citation>
    <scope>NUCLEOTIDE SEQUENCE [LARGE SCALE GENOMIC DNA]</scope>
    <source>
        <strain evidence="9">kw1407 / UAMH 11150</strain>
    </source>
</reference>